<feature type="short sequence motif" description="VHIID" evidence="5">
    <location>
        <begin position="435"/>
        <end position="439"/>
    </location>
</feature>
<feature type="compositionally biased region" description="Basic and acidic residues" evidence="6">
    <location>
        <begin position="243"/>
        <end position="256"/>
    </location>
</feature>
<dbReference type="Gramene" id="Manes.02G130900.1.v8.1">
    <property type="protein sequence ID" value="Manes.02G130900.1.v8.1.CDS.1"/>
    <property type="gene ID" value="Manes.02G130900.v8.1"/>
</dbReference>
<evidence type="ECO:0000313" key="7">
    <source>
        <dbReference type="EMBL" id="OAY57863.1"/>
    </source>
</evidence>
<dbReference type="STRING" id="3983.A0A2C9WG48"/>
<feature type="region of interest" description="Leucine repeat II (LRII)" evidence="5">
    <location>
        <begin position="485"/>
        <end position="517"/>
    </location>
</feature>
<dbReference type="OrthoDB" id="47276at2759"/>
<dbReference type="PROSITE" id="PS50985">
    <property type="entry name" value="GRAS"/>
    <property type="match status" value="1"/>
</dbReference>
<feature type="compositionally biased region" description="Low complexity" evidence="6">
    <location>
        <begin position="141"/>
        <end position="154"/>
    </location>
</feature>
<dbReference type="PANTHER" id="PTHR31636">
    <property type="entry name" value="OSJNBA0084A10.13 PROTEIN-RELATED"/>
    <property type="match status" value="1"/>
</dbReference>
<feature type="compositionally biased region" description="Polar residues" evidence="6">
    <location>
        <begin position="293"/>
        <end position="312"/>
    </location>
</feature>
<keyword evidence="3" id="KW-0804">Transcription</keyword>
<proteinExistence type="inferred from homology"/>
<evidence type="ECO:0000313" key="8">
    <source>
        <dbReference type="Proteomes" id="UP000091857"/>
    </source>
</evidence>
<dbReference type="OMA" id="FTCFNES"/>
<evidence type="ECO:0000256" key="5">
    <source>
        <dbReference type="PROSITE-ProRule" id="PRU01191"/>
    </source>
</evidence>
<comment type="caution">
    <text evidence="7">The sequence shown here is derived from an EMBL/GenBank/DDBJ whole genome shotgun (WGS) entry which is preliminary data.</text>
</comment>
<feature type="region of interest" description="Disordered" evidence="6">
    <location>
        <begin position="223"/>
        <end position="259"/>
    </location>
</feature>
<evidence type="ECO:0000256" key="6">
    <source>
        <dbReference type="SAM" id="MobiDB-lite"/>
    </source>
</evidence>
<dbReference type="GO" id="GO:0043565">
    <property type="term" value="F:sequence-specific DNA binding"/>
    <property type="evidence" value="ECO:0000318"/>
    <property type="project" value="GO_Central"/>
</dbReference>
<dbReference type="GO" id="GO:0006355">
    <property type="term" value="P:regulation of DNA-templated transcription"/>
    <property type="evidence" value="ECO:0000318"/>
    <property type="project" value="GO_Central"/>
</dbReference>
<comment type="subcellular location">
    <subcellularLocation>
        <location evidence="1">Nucleus</location>
    </subcellularLocation>
</comment>
<dbReference type="AlphaFoldDB" id="A0A2C9WG48"/>
<protein>
    <submittedName>
        <fullName evidence="7">Uncharacterized protein</fullName>
    </submittedName>
</protein>
<accession>A0A2C9WG48</accession>
<gene>
    <name evidence="7" type="ORF">MANES_02G130900v8</name>
</gene>
<evidence type="ECO:0000256" key="1">
    <source>
        <dbReference type="ARBA" id="ARBA00004123"/>
    </source>
</evidence>
<evidence type="ECO:0000256" key="2">
    <source>
        <dbReference type="ARBA" id="ARBA00023015"/>
    </source>
</evidence>
<feature type="region of interest" description="Disordered" evidence="6">
    <location>
        <begin position="286"/>
        <end position="320"/>
    </location>
</feature>
<feature type="region of interest" description="SAW" evidence="5">
    <location>
        <begin position="623"/>
        <end position="698"/>
    </location>
</feature>
<keyword evidence="2" id="KW-0805">Transcription regulation</keyword>
<evidence type="ECO:0000256" key="4">
    <source>
        <dbReference type="ARBA" id="ARBA00023242"/>
    </source>
</evidence>
<dbReference type="EMBL" id="CM004388">
    <property type="protein sequence ID" value="OAY57863.1"/>
    <property type="molecule type" value="Genomic_DNA"/>
</dbReference>
<evidence type="ECO:0000256" key="3">
    <source>
        <dbReference type="ARBA" id="ARBA00023163"/>
    </source>
</evidence>
<feature type="region of interest" description="Disordered" evidence="6">
    <location>
        <begin position="133"/>
        <end position="160"/>
    </location>
</feature>
<feature type="region of interest" description="VHIID" evidence="5">
    <location>
        <begin position="404"/>
        <end position="469"/>
    </location>
</feature>
<dbReference type="SMR" id="A0A2C9WG48"/>
<dbReference type="Proteomes" id="UP000091857">
    <property type="component" value="Chromosome 2"/>
</dbReference>
<sequence>MNTLLQELPDSMNRFKLQNTFEYFPISLSSNKDLLSGYELNNNSINPYSSFASFGPHIQPTNDFTSSSSSSLSSEGHDPNNNVVLKYISDMLMEEDLEGKTCMLQDSLALQAAEKSLYDVLGQEYPHSLDHCSQKVESTDDTSPWSSSVDSSKTYPAADNTSVEKSNWVFNQVDLDFSGTQSSLIDSPESALIGPDFHSEIQSLTVFRQGIVDGDSLVLATKSNSDKERDYSPNGSRGRKNHQREDGDYLEEERSNKQSAISLAESEQSEMFDEVLLCSSESNESETCAPFEKSQNGASRNYGQPKGSNSRSMRGRRQGNKGEVVDLPTLLTQCAQAVAINDQRTATELLRQIGQHSSAYGDGNQRLAHYFSKALETRLAGTRMPKYIPLVSNKAPVSDILKAYQVYVKACPFKKMSNFFANQTIFKLAEKSTRLHVIDFGILYGFQWPCLIQRLSQRPGGPPKLRITGIELPQPGFRPAERVEETGHRLQRYCERFNVPFEYNVIAQKWETIKYEDLNIDRDEMTVVNCLFRFRNLPDDTVVANSARDTVLKLIRRIKPDIFIHGVVNGTYTAPFFVTRFKEALFHFSSLFDMFEVTIPREDEQRMLYEKEIFGRDIMNVIACEGTERVERPETYKQWQVRNMRAGFRQLSLDQEILKKVRCTVRSEYHKDFVVDEDGRWMLQGWKGRVINALSVWKPVRQ</sequence>
<dbReference type="GO" id="GO:0005634">
    <property type="term" value="C:nucleus"/>
    <property type="evidence" value="ECO:0000318"/>
    <property type="project" value="GO_Central"/>
</dbReference>
<comment type="caution">
    <text evidence="5">Lacks conserved residue(s) required for the propagation of feature annotation.</text>
</comment>
<name>A0A2C9WG48_MANES</name>
<comment type="similarity">
    <text evidence="5">Belongs to the GRAS family.</text>
</comment>
<dbReference type="InterPro" id="IPR005202">
    <property type="entry name" value="TF_GRAS"/>
</dbReference>
<feature type="region of interest" description="Leucine repeat I (LRI)" evidence="5">
    <location>
        <begin position="325"/>
        <end position="385"/>
    </location>
</feature>
<keyword evidence="4" id="KW-0539">Nucleus</keyword>
<dbReference type="GO" id="GO:0003700">
    <property type="term" value="F:DNA-binding transcription factor activity"/>
    <property type="evidence" value="ECO:0000318"/>
    <property type="project" value="GO_Central"/>
</dbReference>
<dbReference type="Pfam" id="PF03514">
    <property type="entry name" value="GRAS"/>
    <property type="match status" value="1"/>
</dbReference>
<keyword evidence="8" id="KW-1185">Reference proteome</keyword>
<reference evidence="8" key="1">
    <citation type="journal article" date="2016" name="Nat. Biotechnol.">
        <title>Sequencing wild and cultivated cassava and related species reveals extensive interspecific hybridization and genetic diversity.</title>
        <authorList>
            <person name="Bredeson J.V."/>
            <person name="Lyons J.B."/>
            <person name="Prochnik S.E."/>
            <person name="Wu G.A."/>
            <person name="Ha C.M."/>
            <person name="Edsinger-Gonzales E."/>
            <person name="Grimwood J."/>
            <person name="Schmutz J."/>
            <person name="Rabbi I.Y."/>
            <person name="Egesi C."/>
            <person name="Nauluvula P."/>
            <person name="Lebot V."/>
            <person name="Ndunguru J."/>
            <person name="Mkamilo G."/>
            <person name="Bart R.S."/>
            <person name="Setter T.L."/>
            <person name="Gleadow R.M."/>
            <person name="Kulakow P."/>
            <person name="Ferguson M.E."/>
            <person name="Rounsley S."/>
            <person name="Rokhsar D.S."/>
        </authorList>
    </citation>
    <scope>NUCLEOTIDE SEQUENCE [LARGE SCALE GENOMIC DNA]</scope>
    <source>
        <strain evidence="8">cv. AM560-2</strain>
    </source>
</reference>
<organism evidence="7 8">
    <name type="scientific">Manihot esculenta</name>
    <name type="common">Cassava</name>
    <name type="synonym">Jatropha manihot</name>
    <dbReference type="NCBI Taxonomy" id="3983"/>
    <lineage>
        <taxon>Eukaryota</taxon>
        <taxon>Viridiplantae</taxon>
        <taxon>Streptophyta</taxon>
        <taxon>Embryophyta</taxon>
        <taxon>Tracheophyta</taxon>
        <taxon>Spermatophyta</taxon>
        <taxon>Magnoliopsida</taxon>
        <taxon>eudicotyledons</taxon>
        <taxon>Gunneridae</taxon>
        <taxon>Pentapetalae</taxon>
        <taxon>rosids</taxon>
        <taxon>fabids</taxon>
        <taxon>Malpighiales</taxon>
        <taxon>Euphorbiaceae</taxon>
        <taxon>Crotonoideae</taxon>
        <taxon>Manihoteae</taxon>
        <taxon>Manihot</taxon>
    </lineage>
</organism>